<dbReference type="PANTHER" id="PTHR21377:SF0">
    <property type="entry name" value="PROTEIN FAM210B, MITOCHONDRIAL"/>
    <property type="match status" value="1"/>
</dbReference>
<dbReference type="PANTHER" id="PTHR21377">
    <property type="entry name" value="PROTEIN FAM210B, MITOCHONDRIAL"/>
    <property type="match status" value="1"/>
</dbReference>
<keyword evidence="2" id="KW-0472">Membrane</keyword>
<evidence type="ECO:0000256" key="1">
    <source>
        <dbReference type="SAM" id="MobiDB-lite"/>
    </source>
</evidence>
<dbReference type="InterPro" id="IPR009688">
    <property type="entry name" value="FAM210A/B-like_dom"/>
</dbReference>
<dbReference type="AlphaFoldDB" id="A0A0C3NNC4"/>
<organism evidence="4 5">
    <name type="scientific">Phlebiopsis gigantea (strain 11061_1 CR5-6)</name>
    <name type="common">White-rot fungus</name>
    <name type="synonym">Peniophora gigantea</name>
    <dbReference type="NCBI Taxonomy" id="745531"/>
    <lineage>
        <taxon>Eukaryota</taxon>
        <taxon>Fungi</taxon>
        <taxon>Dikarya</taxon>
        <taxon>Basidiomycota</taxon>
        <taxon>Agaricomycotina</taxon>
        <taxon>Agaricomycetes</taxon>
        <taxon>Polyporales</taxon>
        <taxon>Phanerochaetaceae</taxon>
        <taxon>Phlebiopsis</taxon>
    </lineage>
</organism>
<proteinExistence type="predicted"/>
<keyword evidence="5" id="KW-1185">Reference proteome</keyword>
<dbReference type="GO" id="GO:0005739">
    <property type="term" value="C:mitochondrion"/>
    <property type="evidence" value="ECO:0007669"/>
    <property type="project" value="TreeGrafter"/>
</dbReference>
<keyword evidence="2" id="KW-1133">Transmembrane helix</keyword>
<dbReference type="HOGENOM" id="CLU_059211_1_2_1"/>
<evidence type="ECO:0000313" key="4">
    <source>
        <dbReference type="EMBL" id="KIP06594.1"/>
    </source>
</evidence>
<reference evidence="4 5" key="1">
    <citation type="journal article" date="2014" name="PLoS Genet.">
        <title>Analysis of the Phlebiopsis gigantea genome, transcriptome and secretome provides insight into its pioneer colonization strategies of wood.</title>
        <authorList>
            <person name="Hori C."/>
            <person name="Ishida T."/>
            <person name="Igarashi K."/>
            <person name="Samejima M."/>
            <person name="Suzuki H."/>
            <person name="Master E."/>
            <person name="Ferreira P."/>
            <person name="Ruiz-Duenas F.J."/>
            <person name="Held B."/>
            <person name="Canessa P."/>
            <person name="Larrondo L.F."/>
            <person name="Schmoll M."/>
            <person name="Druzhinina I.S."/>
            <person name="Kubicek C.P."/>
            <person name="Gaskell J.A."/>
            <person name="Kersten P."/>
            <person name="St John F."/>
            <person name="Glasner J."/>
            <person name="Sabat G."/>
            <person name="Splinter BonDurant S."/>
            <person name="Syed K."/>
            <person name="Yadav J."/>
            <person name="Mgbeahuruike A.C."/>
            <person name="Kovalchuk A."/>
            <person name="Asiegbu F.O."/>
            <person name="Lackner G."/>
            <person name="Hoffmeister D."/>
            <person name="Rencoret J."/>
            <person name="Gutierrez A."/>
            <person name="Sun H."/>
            <person name="Lindquist E."/>
            <person name="Barry K."/>
            <person name="Riley R."/>
            <person name="Grigoriev I.V."/>
            <person name="Henrissat B."/>
            <person name="Kues U."/>
            <person name="Berka R.M."/>
            <person name="Martinez A.T."/>
            <person name="Covert S.F."/>
            <person name="Blanchette R.A."/>
            <person name="Cullen D."/>
        </authorList>
    </citation>
    <scope>NUCLEOTIDE SEQUENCE [LARGE SCALE GENOMIC DNA]</scope>
    <source>
        <strain evidence="4 5">11061_1 CR5-6</strain>
    </source>
</reference>
<dbReference type="Pfam" id="PF06916">
    <property type="entry name" value="FAM210A-B_dom"/>
    <property type="match status" value="1"/>
</dbReference>
<dbReference type="EMBL" id="KN840514">
    <property type="protein sequence ID" value="KIP06594.1"/>
    <property type="molecule type" value="Genomic_DNA"/>
</dbReference>
<feature type="domain" description="DUF1279" evidence="3">
    <location>
        <begin position="75"/>
        <end position="184"/>
    </location>
</feature>
<keyword evidence="2" id="KW-0812">Transmembrane</keyword>
<evidence type="ECO:0000259" key="3">
    <source>
        <dbReference type="Pfam" id="PF06916"/>
    </source>
</evidence>
<dbReference type="InterPro" id="IPR045866">
    <property type="entry name" value="FAM210A/B-like"/>
</dbReference>
<evidence type="ECO:0000256" key="2">
    <source>
        <dbReference type="SAM" id="Phobius"/>
    </source>
</evidence>
<protein>
    <recommendedName>
        <fullName evidence="3">DUF1279 domain-containing protein</fullName>
    </recommendedName>
</protein>
<feature type="region of interest" description="Disordered" evidence="1">
    <location>
        <begin position="50"/>
        <end position="70"/>
    </location>
</feature>
<feature type="compositionally biased region" description="Low complexity" evidence="1">
    <location>
        <begin position="61"/>
        <end position="70"/>
    </location>
</feature>
<dbReference type="OrthoDB" id="426386at2759"/>
<evidence type="ECO:0000313" key="5">
    <source>
        <dbReference type="Proteomes" id="UP000053257"/>
    </source>
</evidence>
<accession>A0A0C3NNC4</accession>
<sequence>MVRNAILRIPILRALVPRVSRPLLPLTRLAAGQEQRISLTRPGARFIHHSPVRLASPPPSSDDSSQLPPNPSLSQRLKHLIKSYGWYALGVYLLVGVVDFTVSFAAINLFGAEHVSRVAAAVKEAVGGFLPTRPVEPGREDMDSAAHGRTGGSEGIWAMVVLAYTIHKTVFLPVRVGVTAAVTPRIVSWLRTRGWAGSAGTKRAAQEMRERIRNRGSQD</sequence>
<dbReference type="STRING" id="745531.A0A0C3NNC4"/>
<dbReference type="Proteomes" id="UP000053257">
    <property type="component" value="Unassembled WGS sequence"/>
</dbReference>
<gene>
    <name evidence="4" type="ORF">PHLGIDRAFT_118814</name>
</gene>
<feature type="transmembrane region" description="Helical" evidence="2">
    <location>
        <begin position="84"/>
        <end position="107"/>
    </location>
</feature>
<name>A0A0C3NNC4_PHLG1</name>